<evidence type="ECO:0000313" key="5">
    <source>
        <dbReference type="Proteomes" id="UP000030755"/>
    </source>
</evidence>
<name>A0A075APM0_ROZAC</name>
<feature type="coiled-coil region" evidence="1">
    <location>
        <begin position="615"/>
        <end position="674"/>
    </location>
</feature>
<feature type="region of interest" description="Disordered" evidence="2">
    <location>
        <begin position="1"/>
        <end position="23"/>
    </location>
</feature>
<reference evidence="4" key="3">
    <citation type="submission" date="2018-08" db="EMBL/GenBank/DDBJ databases">
        <title>Leveraging single-cell genomics to expand the Fungal Tree of Life.</title>
        <authorList>
            <consortium name="DOE Joint Genome Institute"/>
            <person name="Ahrendt S.R."/>
            <person name="Quandt C.A."/>
            <person name="Ciobanu D."/>
            <person name="Clum A."/>
            <person name="Salamov A."/>
            <person name="Andreopoulos B."/>
            <person name="Cheng J.-F."/>
            <person name="Woyke T."/>
            <person name="Pelin A."/>
            <person name="Henrissat B."/>
            <person name="Reynolds N."/>
            <person name="Benny G.L."/>
            <person name="Smith M.E."/>
            <person name="James T.Y."/>
            <person name="Grigoriev I.V."/>
        </authorList>
    </citation>
    <scope>NUCLEOTIDE SEQUENCE</scope>
    <source>
        <strain evidence="4">CSF55</strain>
    </source>
</reference>
<gene>
    <name evidence="3" type="ORF">O9G_003921</name>
    <name evidence="4" type="ORF">ROZALSC1DRAFT_28374</name>
</gene>
<dbReference type="HOGENOM" id="CLU_348553_0_0_1"/>
<dbReference type="Proteomes" id="UP000030755">
    <property type="component" value="Unassembled WGS sequence"/>
</dbReference>
<evidence type="ECO:0000313" key="4">
    <source>
        <dbReference type="EMBL" id="RKP20104.1"/>
    </source>
</evidence>
<accession>A0A075APM0</accession>
<proteinExistence type="predicted"/>
<evidence type="ECO:0000256" key="1">
    <source>
        <dbReference type="SAM" id="Coils"/>
    </source>
</evidence>
<organism evidence="3 5">
    <name type="scientific">Rozella allomycis (strain CSF55)</name>
    <dbReference type="NCBI Taxonomy" id="988480"/>
    <lineage>
        <taxon>Eukaryota</taxon>
        <taxon>Fungi</taxon>
        <taxon>Fungi incertae sedis</taxon>
        <taxon>Cryptomycota</taxon>
        <taxon>Cryptomycota incertae sedis</taxon>
        <taxon>Rozella</taxon>
    </lineage>
</organism>
<dbReference type="EMBL" id="KE561185">
    <property type="protein sequence ID" value="EPZ32074.1"/>
    <property type="molecule type" value="Genomic_DNA"/>
</dbReference>
<feature type="compositionally biased region" description="Polar residues" evidence="2">
    <location>
        <begin position="123"/>
        <end position="138"/>
    </location>
</feature>
<dbReference type="STRING" id="988480.A0A075APM0"/>
<reference evidence="6" key="2">
    <citation type="journal article" date="2018" name="Nat. Microbiol.">
        <title>Leveraging single-cell genomics to expand the fungal tree of life.</title>
        <authorList>
            <person name="Ahrendt S.R."/>
            <person name="Quandt C.A."/>
            <person name="Ciobanu D."/>
            <person name="Clum A."/>
            <person name="Salamov A."/>
            <person name="Andreopoulos B."/>
            <person name="Cheng J.F."/>
            <person name="Woyke T."/>
            <person name="Pelin A."/>
            <person name="Henrissat B."/>
            <person name="Reynolds N.K."/>
            <person name="Benny G.L."/>
            <person name="Smith M.E."/>
            <person name="James T.Y."/>
            <person name="Grigoriev I.V."/>
        </authorList>
    </citation>
    <scope>NUCLEOTIDE SEQUENCE [LARGE SCALE GENOMIC DNA]</scope>
    <source>
        <strain evidence="6">CSF55</strain>
    </source>
</reference>
<keyword evidence="1" id="KW-0175">Coiled coil</keyword>
<dbReference type="EMBL" id="ML005112">
    <property type="protein sequence ID" value="RKP20104.1"/>
    <property type="molecule type" value="Genomic_DNA"/>
</dbReference>
<feature type="region of interest" description="Disordered" evidence="2">
    <location>
        <begin position="114"/>
        <end position="155"/>
    </location>
</feature>
<reference evidence="3 5" key="1">
    <citation type="journal article" date="2013" name="Curr. Biol.">
        <title>Shared signatures of parasitism and phylogenomics unite Cryptomycota and microsporidia.</title>
        <authorList>
            <person name="James T.Y."/>
            <person name="Pelin A."/>
            <person name="Bonen L."/>
            <person name="Ahrendt S."/>
            <person name="Sain D."/>
            <person name="Corradi N."/>
            <person name="Stajich J.E."/>
        </authorList>
    </citation>
    <scope>NUCLEOTIDE SEQUENCE [LARGE SCALE GENOMIC DNA]</scope>
    <source>
        <strain evidence="3">CSF55</strain>
        <strain evidence="3">CSF55</strain>
    </source>
</reference>
<protein>
    <submittedName>
        <fullName evidence="3">Uncharacterized protein</fullName>
    </submittedName>
</protein>
<feature type="compositionally biased region" description="Basic and acidic residues" evidence="2">
    <location>
        <begin position="1"/>
        <end position="12"/>
    </location>
</feature>
<dbReference type="Proteomes" id="UP000281549">
    <property type="component" value="Unassembled WGS sequence"/>
</dbReference>
<sequence length="809" mass="93422">MPVKQKQADKRKSFPTPSDAFGLLSNDIPEAEIDTVDVLRKANPQLDSKQISLIDLKMGSYDPRKTTVNTNDLRRIRSKDDFKNIGELSQFIPDTLAEERPMLGSNMSLTNILLGGDRDSEDSNPTSLENLTNSTAAKGTTSQSSSRTGSQVSLLPTNKVRRRTFAMINEQQKGTQGLSVINRISIDELKTVRQQITMPAEVLSLEKAPEHDSSRNEFMELCDEIISAYGLFQNTLIEIMKWKDQFFKVQVPPTTKVNFALICSRLFRSKSEIQLPLFELIKQVMMFSQSWHEKRFAITRLESDYHKLLTSLDIAIRKLELMKTEKDKLKSSRAEIRWGELTRKLLVRHHQNKMAKWMLLIYTESKEYDRLRNPEEKDKTFNLGGDSETSMHDIDIERINKLVDSNASSLNSLVAEPAKPKARISLTQYKLDKAKLDSLEKIANEKKLNISSLVKPKRKTLYVSETSTRFHIPDTNALFSSADVKAMKKSYSMILSSKLLHNDATQLPHRSMVSSNSYNACLTLNNADWIKPFDKYDIDDEQEIFLINTDTYPEMPEEKEERRDMRNISDMPDGMLFEEIVKSANDSLLETLDAEKTWFSLQDVIELTLLHSQQMQLLQDKHRDAVEKMNQAIEELEDRNEQLEFENNGLYEELNKRDEQLSELQQQIDTVKVKENVVMIGGVHNGSRRLELYNKMIQTDDIGLKFSKSFKKSPKHKDRLVNRSASPQKMTQNNFERSFLSRLEKFTKEKLEKRKLLIQKTQKLEPFLSYFKEQNADPRNEILKAEFMPLPPQSPTKEKPLSKSRQINV</sequence>
<evidence type="ECO:0000256" key="2">
    <source>
        <dbReference type="SAM" id="MobiDB-lite"/>
    </source>
</evidence>
<keyword evidence="5" id="KW-1185">Reference proteome</keyword>
<dbReference type="OrthoDB" id="2157345at2759"/>
<evidence type="ECO:0000313" key="3">
    <source>
        <dbReference type="EMBL" id="EPZ32074.1"/>
    </source>
</evidence>
<evidence type="ECO:0000313" key="6">
    <source>
        <dbReference type="Proteomes" id="UP000281549"/>
    </source>
</evidence>
<dbReference type="AlphaFoldDB" id="A0A075APM0"/>
<feature type="region of interest" description="Disordered" evidence="2">
    <location>
        <begin position="788"/>
        <end position="809"/>
    </location>
</feature>
<feature type="compositionally biased region" description="Low complexity" evidence="2">
    <location>
        <begin position="139"/>
        <end position="153"/>
    </location>
</feature>